<dbReference type="InterPro" id="IPR003660">
    <property type="entry name" value="HAMP_dom"/>
</dbReference>
<dbReference type="InterPro" id="IPR050398">
    <property type="entry name" value="HssS/ArlS-like"/>
</dbReference>
<dbReference type="InterPro" id="IPR003594">
    <property type="entry name" value="HATPase_dom"/>
</dbReference>
<evidence type="ECO:0000256" key="7">
    <source>
        <dbReference type="ARBA" id="ARBA00022692"/>
    </source>
</evidence>
<evidence type="ECO:0000259" key="16">
    <source>
        <dbReference type="PROSITE" id="PS50109"/>
    </source>
</evidence>
<reference evidence="18" key="2">
    <citation type="submission" date="2021-04" db="EMBL/GenBank/DDBJ databases">
        <authorList>
            <person name="Gilroy R."/>
        </authorList>
    </citation>
    <scope>NUCLEOTIDE SEQUENCE</scope>
    <source>
        <strain evidence="18">ChiBcolR8-3208</strain>
    </source>
</reference>
<gene>
    <name evidence="18" type="ORF">H9942_07245</name>
</gene>
<dbReference type="InterPro" id="IPR005467">
    <property type="entry name" value="His_kinase_dom"/>
</dbReference>
<dbReference type="SUPFAM" id="SSF47384">
    <property type="entry name" value="Homodimeric domain of signal transducing histidine kinase"/>
    <property type="match status" value="1"/>
</dbReference>
<evidence type="ECO:0000256" key="6">
    <source>
        <dbReference type="ARBA" id="ARBA00022679"/>
    </source>
</evidence>
<feature type="domain" description="HAMP" evidence="17">
    <location>
        <begin position="201"/>
        <end position="253"/>
    </location>
</feature>
<dbReference type="Proteomes" id="UP000824214">
    <property type="component" value="Unassembled WGS sequence"/>
</dbReference>
<evidence type="ECO:0000256" key="3">
    <source>
        <dbReference type="ARBA" id="ARBA00012438"/>
    </source>
</evidence>
<keyword evidence="7 15" id="KW-0812">Transmembrane</keyword>
<dbReference type="Gene3D" id="6.10.340.10">
    <property type="match status" value="1"/>
</dbReference>
<dbReference type="SUPFAM" id="SSF158472">
    <property type="entry name" value="HAMP domain-like"/>
    <property type="match status" value="1"/>
</dbReference>
<dbReference type="SUPFAM" id="SSF55874">
    <property type="entry name" value="ATPase domain of HSP90 chaperone/DNA topoisomerase II/histidine kinase"/>
    <property type="match status" value="1"/>
</dbReference>
<reference evidence="18" key="1">
    <citation type="journal article" date="2021" name="PeerJ">
        <title>Extensive microbial diversity within the chicken gut microbiome revealed by metagenomics and culture.</title>
        <authorList>
            <person name="Gilroy R."/>
            <person name="Ravi A."/>
            <person name="Getino M."/>
            <person name="Pursley I."/>
            <person name="Horton D.L."/>
            <person name="Alikhan N.F."/>
            <person name="Baker D."/>
            <person name="Gharbi K."/>
            <person name="Hall N."/>
            <person name="Watson M."/>
            <person name="Adriaenssens E.M."/>
            <person name="Foster-Nyarko E."/>
            <person name="Jarju S."/>
            <person name="Secka A."/>
            <person name="Antonio M."/>
            <person name="Oren A."/>
            <person name="Chaudhuri R.R."/>
            <person name="La Ragione R."/>
            <person name="Hildebrand F."/>
            <person name="Pallen M.J."/>
        </authorList>
    </citation>
    <scope>NUCLEOTIDE SEQUENCE</scope>
    <source>
        <strain evidence="18">ChiBcolR8-3208</strain>
    </source>
</reference>
<protein>
    <recommendedName>
        <fullName evidence="3">histidine kinase</fullName>
        <ecNumber evidence="3">2.7.13.3</ecNumber>
    </recommendedName>
</protein>
<dbReference type="EMBL" id="DWXZ01000151">
    <property type="protein sequence ID" value="HJB37846.1"/>
    <property type="molecule type" value="Genomic_DNA"/>
</dbReference>
<dbReference type="GO" id="GO:0005886">
    <property type="term" value="C:plasma membrane"/>
    <property type="evidence" value="ECO:0007669"/>
    <property type="project" value="UniProtKB-SubCell"/>
</dbReference>
<evidence type="ECO:0000256" key="8">
    <source>
        <dbReference type="ARBA" id="ARBA00022741"/>
    </source>
</evidence>
<keyword evidence="12" id="KW-0902">Two-component regulatory system</keyword>
<comment type="caution">
    <text evidence="18">The sequence shown here is derived from an EMBL/GenBank/DDBJ whole genome shotgun (WGS) entry which is preliminary data.</text>
</comment>
<evidence type="ECO:0000256" key="5">
    <source>
        <dbReference type="ARBA" id="ARBA00022553"/>
    </source>
</evidence>
<dbReference type="Pfam" id="PF00512">
    <property type="entry name" value="HisKA"/>
    <property type="match status" value="1"/>
</dbReference>
<dbReference type="PANTHER" id="PTHR45528">
    <property type="entry name" value="SENSOR HISTIDINE KINASE CPXA"/>
    <property type="match status" value="1"/>
</dbReference>
<comment type="catalytic activity">
    <reaction evidence="1">
        <text>ATP + protein L-histidine = ADP + protein N-phospho-L-histidine.</text>
        <dbReference type="EC" id="2.7.13.3"/>
    </reaction>
</comment>
<dbReference type="PROSITE" id="PS50885">
    <property type="entry name" value="HAMP"/>
    <property type="match status" value="1"/>
</dbReference>
<keyword evidence="6" id="KW-0808">Transferase</keyword>
<keyword evidence="10" id="KW-0067">ATP-binding</keyword>
<keyword evidence="5" id="KW-0597">Phosphoprotein</keyword>
<dbReference type="Pfam" id="PF02518">
    <property type="entry name" value="HATPase_c"/>
    <property type="match status" value="1"/>
</dbReference>
<comment type="subcellular location">
    <subcellularLocation>
        <location evidence="2">Cell membrane</location>
        <topology evidence="2">Multi-pass membrane protein</topology>
    </subcellularLocation>
</comment>
<keyword evidence="4" id="KW-1003">Cell membrane</keyword>
<dbReference type="GO" id="GO:0005524">
    <property type="term" value="F:ATP binding"/>
    <property type="evidence" value="ECO:0007669"/>
    <property type="project" value="UniProtKB-KW"/>
</dbReference>
<dbReference type="SMART" id="SM00388">
    <property type="entry name" value="HisKA"/>
    <property type="match status" value="1"/>
</dbReference>
<organism evidence="18 19">
    <name type="scientific">Candidatus Acutalibacter ornithocaccae</name>
    <dbReference type="NCBI Taxonomy" id="2838416"/>
    <lineage>
        <taxon>Bacteria</taxon>
        <taxon>Bacillati</taxon>
        <taxon>Bacillota</taxon>
        <taxon>Clostridia</taxon>
        <taxon>Eubacteriales</taxon>
        <taxon>Acutalibacteraceae</taxon>
        <taxon>Acutalibacter</taxon>
    </lineage>
</organism>
<proteinExistence type="predicted"/>
<dbReference type="Pfam" id="PF00672">
    <property type="entry name" value="HAMP"/>
    <property type="match status" value="1"/>
</dbReference>
<keyword evidence="13 15" id="KW-0472">Membrane</keyword>
<feature type="domain" description="Histidine kinase" evidence="16">
    <location>
        <begin position="261"/>
        <end position="478"/>
    </location>
</feature>
<evidence type="ECO:0000256" key="11">
    <source>
        <dbReference type="ARBA" id="ARBA00022989"/>
    </source>
</evidence>
<dbReference type="EC" id="2.7.13.3" evidence="3"/>
<evidence type="ECO:0000313" key="18">
    <source>
        <dbReference type="EMBL" id="HJB37846.1"/>
    </source>
</evidence>
<dbReference type="Gene3D" id="1.10.287.130">
    <property type="match status" value="1"/>
</dbReference>
<keyword evidence="11 15" id="KW-1133">Transmembrane helix</keyword>
<dbReference type="PRINTS" id="PR00344">
    <property type="entry name" value="BCTRLSENSOR"/>
</dbReference>
<evidence type="ECO:0000256" key="9">
    <source>
        <dbReference type="ARBA" id="ARBA00022777"/>
    </source>
</evidence>
<evidence type="ECO:0000256" key="12">
    <source>
        <dbReference type="ARBA" id="ARBA00023012"/>
    </source>
</evidence>
<feature type="transmembrane region" description="Helical" evidence="15">
    <location>
        <begin position="6"/>
        <end position="32"/>
    </location>
</feature>
<dbReference type="InterPro" id="IPR036890">
    <property type="entry name" value="HATPase_C_sf"/>
</dbReference>
<evidence type="ECO:0000256" key="13">
    <source>
        <dbReference type="ARBA" id="ARBA00023136"/>
    </source>
</evidence>
<evidence type="ECO:0000256" key="15">
    <source>
        <dbReference type="SAM" id="Phobius"/>
    </source>
</evidence>
<dbReference type="InterPro" id="IPR003661">
    <property type="entry name" value="HisK_dim/P_dom"/>
</dbReference>
<dbReference type="FunFam" id="1.10.287.130:FF:000001">
    <property type="entry name" value="Two-component sensor histidine kinase"/>
    <property type="match status" value="1"/>
</dbReference>
<feature type="region of interest" description="Disordered" evidence="14">
    <location>
        <begin position="494"/>
        <end position="528"/>
    </location>
</feature>
<evidence type="ECO:0000256" key="14">
    <source>
        <dbReference type="SAM" id="MobiDB-lite"/>
    </source>
</evidence>
<dbReference type="CDD" id="cd00075">
    <property type="entry name" value="HATPase"/>
    <property type="match status" value="1"/>
</dbReference>
<feature type="transmembrane region" description="Helical" evidence="15">
    <location>
        <begin position="180"/>
        <end position="201"/>
    </location>
</feature>
<feature type="compositionally biased region" description="Basic and acidic residues" evidence="14">
    <location>
        <begin position="503"/>
        <end position="528"/>
    </location>
</feature>
<dbReference type="PROSITE" id="PS50109">
    <property type="entry name" value="HIS_KIN"/>
    <property type="match status" value="1"/>
</dbReference>
<dbReference type="PANTHER" id="PTHR45528:SF1">
    <property type="entry name" value="SENSOR HISTIDINE KINASE CPXA"/>
    <property type="match status" value="1"/>
</dbReference>
<name>A0A9D2LZ70_9FIRM</name>
<evidence type="ECO:0000256" key="4">
    <source>
        <dbReference type="ARBA" id="ARBA00022475"/>
    </source>
</evidence>
<dbReference type="SMART" id="SM00304">
    <property type="entry name" value="HAMP"/>
    <property type="match status" value="1"/>
</dbReference>
<accession>A0A9D2LZ70</accession>
<evidence type="ECO:0000313" key="19">
    <source>
        <dbReference type="Proteomes" id="UP000824214"/>
    </source>
</evidence>
<dbReference type="InterPro" id="IPR036097">
    <property type="entry name" value="HisK_dim/P_sf"/>
</dbReference>
<dbReference type="GO" id="GO:0000155">
    <property type="term" value="F:phosphorelay sensor kinase activity"/>
    <property type="evidence" value="ECO:0007669"/>
    <property type="project" value="InterPro"/>
</dbReference>
<keyword evidence="8" id="KW-0547">Nucleotide-binding</keyword>
<sequence>MQKSIFTRYLAITMGIVVLSFIMLGTVMMAFFSQYWKNEKRDLLTQNAASIAEMSNAFLSKTSEDTYQLQTTVLKTFIDAFSTSIDADIFITDLEGNILLGNYPNSKLSQPQSVPQQTVSLAAQGMYEGRNTFGGLYRSPSFIIGVPMYAGENKDMCVGAVFAATSVNTVSAFQGEALQMFLVAAAAALGITFIVVGAFAYRLVQPLRQMSAAARTFGGGDFSVRVPVTSADELGQLALSFNNMANSLSNSEGTRRSFIANVSHELKTPMTTIAGFIDGILDGTIPKEQEDKYLHIVSDEVKRLSRLVKSMLDLSRIDSGEMQLHPTNFDITNTIVTTLLTFEQKIDEKGIEIRGLEEARPQMVLGDQDLLHQVVYNLIENAVKFTNDGGAISVQVSDSIDRTTVVIENTGPGIAPEDLPMIFERFYKTDKSRSRDKNGMGLGLYIVRTILKLHGGDIAVSSAVGQFCRFEFYIPKPQEAPKLKDTGSFKLKDASYRSKAKEKKATKAEKQEREEPERSKEDDGRPEE</sequence>
<dbReference type="CDD" id="cd00082">
    <property type="entry name" value="HisKA"/>
    <property type="match status" value="1"/>
</dbReference>
<dbReference type="InterPro" id="IPR004358">
    <property type="entry name" value="Sig_transdc_His_kin-like_C"/>
</dbReference>
<dbReference type="Gene3D" id="3.30.565.10">
    <property type="entry name" value="Histidine kinase-like ATPase, C-terminal domain"/>
    <property type="match status" value="1"/>
</dbReference>
<evidence type="ECO:0000256" key="10">
    <source>
        <dbReference type="ARBA" id="ARBA00022840"/>
    </source>
</evidence>
<dbReference type="FunFam" id="3.30.565.10:FF:000006">
    <property type="entry name" value="Sensor histidine kinase WalK"/>
    <property type="match status" value="1"/>
</dbReference>
<dbReference type="AlphaFoldDB" id="A0A9D2LZ70"/>
<keyword evidence="9 18" id="KW-0418">Kinase</keyword>
<dbReference type="CDD" id="cd06225">
    <property type="entry name" value="HAMP"/>
    <property type="match status" value="1"/>
</dbReference>
<evidence type="ECO:0000256" key="2">
    <source>
        <dbReference type="ARBA" id="ARBA00004651"/>
    </source>
</evidence>
<evidence type="ECO:0000259" key="17">
    <source>
        <dbReference type="PROSITE" id="PS50885"/>
    </source>
</evidence>
<dbReference type="SMART" id="SM00387">
    <property type="entry name" value="HATPase_c"/>
    <property type="match status" value="1"/>
</dbReference>
<evidence type="ECO:0000256" key="1">
    <source>
        <dbReference type="ARBA" id="ARBA00000085"/>
    </source>
</evidence>